<reference evidence="1 2" key="1">
    <citation type="submission" date="2022-12" db="EMBL/GenBank/DDBJ databases">
        <title>Chromosome-level genome of Tegillarca granosa.</title>
        <authorList>
            <person name="Kim J."/>
        </authorList>
    </citation>
    <scope>NUCLEOTIDE SEQUENCE [LARGE SCALE GENOMIC DNA]</scope>
    <source>
        <strain evidence="1">Teg-2019</strain>
        <tissue evidence="1">Adductor muscle</tissue>
    </source>
</reference>
<protein>
    <recommendedName>
        <fullName evidence="3">Mab-21-like HhH/H2TH-like domain-containing protein</fullName>
    </recommendedName>
</protein>
<dbReference type="PANTHER" id="PTHR10656:SF69">
    <property type="entry name" value="MAB-21-LIKE HHH_H2TH-LIKE DOMAIN-CONTAINING PROTEIN"/>
    <property type="match status" value="1"/>
</dbReference>
<dbReference type="Proteomes" id="UP001217089">
    <property type="component" value="Unassembled WGS sequence"/>
</dbReference>
<evidence type="ECO:0000313" key="1">
    <source>
        <dbReference type="EMBL" id="KAJ8311432.1"/>
    </source>
</evidence>
<evidence type="ECO:0000313" key="2">
    <source>
        <dbReference type="Proteomes" id="UP001217089"/>
    </source>
</evidence>
<accession>A0ABQ9F565</accession>
<dbReference type="PANTHER" id="PTHR10656">
    <property type="entry name" value="CELL FATE DETERMINING PROTEIN MAB21-RELATED"/>
    <property type="match status" value="1"/>
</dbReference>
<proteinExistence type="predicted"/>
<evidence type="ECO:0008006" key="3">
    <source>
        <dbReference type="Google" id="ProtNLM"/>
    </source>
</evidence>
<organism evidence="1 2">
    <name type="scientific">Tegillarca granosa</name>
    <name type="common">Malaysian cockle</name>
    <name type="synonym">Anadara granosa</name>
    <dbReference type="NCBI Taxonomy" id="220873"/>
    <lineage>
        <taxon>Eukaryota</taxon>
        <taxon>Metazoa</taxon>
        <taxon>Spiralia</taxon>
        <taxon>Lophotrochozoa</taxon>
        <taxon>Mollusca</taxon>
        <taxon>Bivalvia</taxon>
        <taxon>Autobranchia</taxon>
        <taxon>Pteriomorphia</taxon>
        <taxon>Arcoida</taxon>
        <taxon>Arcoidea</taxon>
        <taxon>Arcidae</taxon>
        <taxon>Tegillarca</taxon>
    </lineage>
</organism>
<sequence length="270" mass="30996">MDLDDSCLFTNKSNGLTETRLPCLGVCLGVILGTEEEVYIRRRIFALLNRISKHLYEFRGIVSGRREEGLFLPDSDVDRMEVNGNISVSENPNDLDIDIVMITKDIKPGFAKLRCSNIQKNKLYFGDGLIQTHEGLFLSRFLQEMFNQFLCAVAHGPCLSIQVPLRLDLDLVRCLRRHNWWPSSDLIQDIVQDGCLLVPFGNPYSQESHLQWRISFSLAETKLVHSFNHNQYLCYGLLKLFLKHAINSNTQVKDLLCSLWSSITVYVLFH</sequence>
<comment type="caution">
    <text evidence="1">The sequence shown here is derived from an EMBL/GenBank/DDBJ whole genome shotgun (WGS) entry which is preliminary data.</text>
</comment>
<name>A0ABQ9F565_TEGGR</name>
<dbReference type="EMBL" id="JARBDR010000496">
    <property type="protein sequence ID" value="KAJ8311432.1"/>
    <property type="molecule type" value="Genomic_DNA"/>
</dbReference>
<gene>
    <name evidence="1" type="ORF">KUTeg_010787</name>
</gene>
<keyword evidence="2" id="KW-1185">Reference proteome</keyword>